<dbReference type="AlphaFoldDB" id="A0A5B7FGV6"/>
<sequence>MVTTFAAAHPTLTCGKENKTLANRRFSTTSALTTLLLHLTFTTNHHANISSRRHNSSPVTALLTLPGRRSSPLALPHIKGHIETAEI</sequence>
<proteinExistence type="predicted"/>
<reference evidence="1 2" key="1">
    <citation type="submission" date="2019-05" db="EMBL/GenBank/DDBJ databases">
        <title>Another draft genome of Portunus trituberculatus and its Hox gene families provides insights of decapod evolution.</title>
        <authorList>
            <person name="Jeong J.-H."/>
            <person name="Song I."/>
            <person name="Kim S."/>
            <person name="Choi T."/>
            <person name="Kim D."/>
            <person name="Ryu S."/>
            <person name="Kim W."/>
        </authorList>
    </citation>
    <scope>NUCLEOTIDE SEQUENCE [LARGE SCALE GENOMIC DNA]</scope>
    <source>
        <tissue evidence="1">Muscle</tissue>
    </source>
</reference>
<organism evidence="1 2">
    <name type="scientific">Portunus trituberculatus</name>
    <name type="common">Swimming crab</name>
    <name type="synonym">Neptunus trituberculatus</name>
    <dbReference type="NCBI Taxonomy" id="210409"/>
    <lineage>
        <taxon>Eukaryota</taxon>
        <taxon>Metazoa</taxon>
        <taxon>Ecdysozoa</taxon>
        <taxon>Arthropoda</taxon>
        <taxon>Crustacea</taxon>
        <taxon>Multicrustacea</taxon>
        <taxon>Malacostraca</taxon>
        <taxon>Eumalacostraca</taxon>
        <taxon>Eucarida</taxon>
        <taxon>Decapoda</taxon>
        <taxon>Pleocyemata</taxon>
        <taxon>Brachyura</taxon>
        <taxon>Eubrachyura</taxon>
        <taxon>Portunoidea</taxon>
        <taxon>Portunidae</taxon>
        <taxon>Portuninae</taxon>
        <taxon>Portunus</taxon>
    </lineage>
</organism>
<comment type="caution">
    <text evidence="1">The sequence shown here is derived from an EMBL/GenBank/DDBJ whole genome shotgun (WGS) entry which is preliminary data.</text>
</comment>
<name>A0A5B7FGV6_PORTR</name>
<accession>A0A5B7FGV6</accession>
<dbReference type="Proteomes" id="UP000324222">
    <property type="component" value="Unassembled WGS sequence"/>
</dbReference>
<protein>
    <submittedName>
        <fullName evidence="1">Uncharacterized protein</fullName>
    </submittedName>
</protein>
<dbReference type="EMBL" id="VSRR010006872">
    <property type="protein sequence ID" value="MPC45742.1"/>
    <property type="molecule type" value="Genomic_DNA"/>
</dbReference>
<evidence type="ECO:0000313" key="2">
    <source>
        <dbReference type="Proteomes" id="UP000324222"/>
    </source>
</evidence>
<evidence type="ECO:0000313" key="1">
    <source>
        <dbReference type="EMBL" id="MPC45742.1"/>
    </source>
</evidence>
<gene>
    <name evidence="1" type="ORF">E2C01_039448</name>
</gene>
<keyword evidence="2" id="KW-1185">Reference proteome</keyword>